<evidence type="ECO:0000313" key="5">
    <source>
        <dbReference type="Proteomes" id="UP000219947"/>
    </source>
</evidence>
<dbReference type="AlphaFoldDB" id="A0A2A8D4X8"/>
<gene>
    <name evidence="4" type="ORF">CRM92_07450</name>
</gene>
<accession>A0A2A8D4X8</accession>
<evidence type="ECO:0000313" key="4">
    <source>
        <dbReference type="EMBL" id="PEN15924.1"/>
    </source>
</evidence>
<feature type="region of interest" description="Disordered" evidence="1">
    <location>
        <begin position="210"/>
        <end position="239"/>
    </location>
</feature>
<feature type="chain" id="PRO_5012382672" description="DUF6318 domain-containing protein" evidence="2">
    <location>
        <begin position="31"/>
        <end position="239"/>
    </location>
</feature>
<evidence type="ECO:0000256" key="1">
    <source>
        <dbReference type="SAM" id="MobiDB-lite"/>
    </source>
</evidence>
<feature type="compositionally biased region" description="Low complexity" evidence="1">
    <location>
        <begin position="219"/>
        <end position="239"/>
    </location>
</feature>
<name>A0A2A8D4X8_9MICC</name>
<keyword evidence="2" id="KW-0732">Signal</keyword>
<dbReference type="EMBL" id="PDEV01000003">
    <property type="protein sequence ID" value="PEN15924.1"/>
    <property type="molecule type" value="Genomic_DNA"/>
</dbReference>
<feature type="region of interest" description="Disordered" evidence="1">
    <location>
        <begin position="60"/>
        <end position="87"/>
    </location>
</feature>
<reference evidence="4" key="1">
    <citation type="submission" date="2017-10" db="EMBL/GenBank/DDBJ databases">
        <title>Kefir isolates.</title>
        <authorList>
            <person name="Kim Y."/>
            <person name="Blasche S."/>
        </authorList>
    </citation>
    <scope>NUCLEOTIDE SEQUENCE [LARGE SCALE GENOMIC DNA]</scope>
    <source>
        <strain evidence="4">OG2-2</strain>
    </source>
</reference>
<sequence length="239" mass="25274">MKGKRMSALHVSRRTAFGLAGAASATVALAACSGGVNGVSSPSERTDFSGEIKFDSFDTSAGEYKPATKDHPAENVPKPKKPDNANDKSAAGFYSSIGYLFASAQYFFESFDPEPMMEVIADNTGQKVPASQFEQFKQMGAGGVMWLYDIKITGSLKTPQPKMDGDTYTWDGSATIKIGGMGGRGGMGRELNQEQSQDATFKGIYKDGKWMITNPNQDSASSSSASPSSSSSSGSLFGI</sequence>
<evidence type="ECO:0000259" key="3">
    <source>
        <dbReference type="Pfam" id="PF19843"/>
    </source>
</evidence>
<comment type="caution">
    <text evidence="4">The sequence shown here is derived from an EMBL/GenBank/DDBJ whole genome shotgun (WGS) entry which is preliminary data.</text>
</comment>
<feature type="signal peptide" evidence="2">
    <location>
        <begin position="1"/>
        <end position="30"/>
    </location>
</feature>
<dbReference type="InterPro" id="IPR046281">
    <property type="entry name" value="DUF6318"/>
</dbReference>
<proteinExistence type="predicted"/>
<protein>
    <recommendedName>
        <fullName evidence="3">DUF6318 domain-containing protein</fullName>
    </recommendedName>
</protein>
<dbReference type="Proteomes" id="UP000219947">
    <property type="component" value="Unassembled WGS sequence"/>
</dbReference>
<keyword evidence="5" id="KW-1185">Reference proteome</keyword>
<evidence type="ECO:0000256" key="2">
    <source>
        <dbReference type="SAM" id="SignalP"/>
    </source>
</evidence>
<dbReference type="PROSITE" id="PS51257">
    <property type="entry name" value="PROKAR_LIPOPROTEIN"/>
    <property type="match status" value="1"/>
</dbReference>
<feature type="domain" description="DUF6318" evidence="3">
    <location>
        <begin position="62"/>
        <end position="214"/>
    </location>
</feature>
<dbReference type="Pfam" id="PF19843">
    <property type="entry name" value="DUF6318"/>
    <property type="match status" value="1"/>
</dbReference>
<organism evidence="4 5">
    <name type="scientific">Rothia dentocariosa</name>
    <dbReference type="NCBI Taxonomy" id="2047"/>
    <lineage>
        <taxon>Bacteria</taxon>
        <taxon>Bacillati</taxon>
        <taxon>Actinomycetota</taxon>
        <taxon>Actinomycetes</taxon>
        <taxon>Micrococcales</taxon>
        <taxon>Micrococcaceae</taxon>
        <taxon>Rothia</taxon>
    </lineage>
</organism>